<dbReference type="InterPro" id="IPR002227">
    <property type="entry name" value="Tyrosinase_Cu-bd"/>
</dbReference>
<feature type="domain" description="Tyrosinase copper-binding" evidence="5">
    <location>
        <begin position="251"/>
        <end position="262"/>
    </location>
</feature>
<dbReference type="AlphaFoldDB" id="A0A1W6SPL1"/>
<dbReference type="KEGG" id="nlc:EBAPG3_007900"/>
<name>A0A1W6SPL1_9PROT</name>
<dbReference type="PANTHER" id="PTHR11474:SF126">
    <property type="entry name" value="TYROSINASE-LIKE PROTEIN TYR-1-RELATED"/>
    <property type="match status" value="1"/>
</dbReference>
<dbReference type="OrthoDB" id="2874181at2"/>
<dbReference type="PRINTS" id="PR00092">
    <property type="entry name" value="TYROSINASE"/>
</dbReference>
<dbReference type="InterPro" id="IPR050316">
    <property type="entry name" value="Tyrosinase/Hemocyanin"/>
</dbReference>
<proteinExistence type="inferred from homology"/>
<dbReference type="InterPro" id="IPR008922">
    <property type="entry name" value="Di-copper_centre_dom_sf"/>
</dbReference>
<dbReference type="EMBL" id="CP021106">
    <property type="protein sequence ID" value="ARO87702.1"/>
    <property type="molecule type" value="Genomic_DNA"/>
</dbReference>
<comment type="similarity">
    <text evidence="1">Belongs to the tyrosinase family.</text>
</comment>
<evidence type="ECO:0000313" key="7">
    <source>
        <dbReference type="Proteomes" id="UP000012179"/>
    </source>
</evidence>
<keyword evidence="7" id="KW-1185">Reference proteome</keyword>
<protein>
    <submittedName>
        <fullName evidence="6">Tyrosinase</fullName>
    </submittedName>
</protein>
<dbReference type="GO" id="GO:0016491">
    <property type="term" value="F:oxidoreductase activity"/>
    <property type="evidence" value="ECO:0007669"/>
    <property type="project" value="InterPro"/>
</dbReference>
<dbReference type="PROSITE" id="PS00498">
    <property type="entry name" value="TYROSINASE_2"/>
    <property type="match status" value="1"/>
</dbReference>
<evidence type="ECO:0000313" key="6">
    <source>
        <dbReference type="EMBL" id="ARO87702.1"/>
    </source>
</evidence>
<dbReference type="PROSITE" id="PS00497">
    <property type="entry name" value="TYROSINASE_1"/>
    <property type="match status" value="1"/>
</dbReference>
<dbReference type="GO" id="GO:0046872">
    <property type="term" value="F:metal ion binding"/>
    <property type="evidence" value="ECO:0007669"/>
    <property type="project" value="UniProtKB-KW"/>
</dbReference>
<evidence type="ECO:0000259" key="4">
    <source>
        <dbReference type="PROSITE" id="PS00497"/>
    </source>
</evidence>
<evidence type="ECO:0000256" key="1">
    <source>
        <dbReference type="ARBA" id="ARBA00009928"/>
    </source>
</evidence>
<feature type="domain" description="Tyrosinase copper-binding" evidence="4">
    <location>
        <begin position="74"/>
        <end position="91"/>
    </location>
</feature>
<dbReference type="Gene3D" id="1.10.1280.10">
    <property type="entry name" value="Di-copper center containing domain from catechol oxidase"/>
    <property type="match status" value="1"/>
</dbReference>
<evidence type="ECO:0000259" key="5">
    <source>
        <dbReference type="PROSITE" id="PS00498"/>
    </source>
</evidence>
<dbReference type="SUPFAM" id="SSF48056">
    <property type="entry name" value="Di-copper centre-containing domain"/>
    <property type="match status" value="1"/>
</dbReference>
<evidence type="ECO:0000256" key="3">
    <source>
        <dbReference type="ARBA" id="ARBA00023008"/>
    </source>
</evidence>
<organism evidence="6 7">
    <name type="scientific">Nitrosospira lacus</name>
    <dbReference type="NCBI Taxonomy" id="1288494"/>
    <lineage>
        <taxon>Bacteria</taxon>
        <taxon>Pseudomonadati</taxon>
        <taxon>Pseudomonadota</taxon>
        <taxon>Betaproteobacteria</taxon>
        <taxon>Nitrosomonadales</taxon>
        <taxon>Nitrosomonadaceae</taxon>
        <taxon>Nitrosospira</taxon>
    </lineage>
</organism>
<accession>A0A1W6SPL1</accession>
<gene>
    <name evidence="6" type="ORF">EBAPG3_007900</name>
</gene>
<dbReference type="RefSeq" id="WP_085921990.1">
    <property type="nucleotide sequence ID" value="NZ_CP021106.3"/>
</dbReference>
<sequence length="326" mass="36136">MAIRENILTSATARDKYIQGVKLLKNEFPGPTTSDLGISGTSQPVSTYDLFVVWHHVAMTTFTPSTQSDRNAAHRGPVFLPWHRFMLLQLEMNLQRVLGNDLTFGLPYWDWAQDGQLSSARQRRAPIWAVNCMGGTGIPVTTGPFAFDPANPGSWRVRITASGATGQLVQVNRGLRRQLGVQTTRLPRKAHTAAAVGQSVYDAAPWNTASPGFRNLVEGWQNQPQIPPPSLHNRVHVFIGGDMSPSTSPNDPVFYLNHCNVDRIWERWMQPPPEGHGRIYVPAQSEPASLRGHRLNDTLNSLLSGTTTPAEMLDISKFYTYDALSV</sequence>
<dbReference type="Proteomes" id="UP000012179">
    <property type="component" value="Chromosome"/>
</dbReference>
<keyword evidence="2" id="KW-0479">Metal-binding</keyword>
<evidence type="ECO:0000256" key="2">
    <source>
        <dbReference type="ARBA" id="ARBA00022723"/>
    </source>
</evidence>
<reference evidence="6 7" key="1">
    <citation type="journal article" date="2015" name="Int. J. Syst. Evol. Microbiol.">
        <title>Nitrosospira lacus sp. nov., a psychrotolerant, ammonia-oxidizing bacterium from sandy lake sediment.</title>
        <authorList>
            <person name="Urakawa H."/>
            <person name="Garcia J.C."/>
            <person name="Nielsen J.L."/>
            <person name="Le V.Q."/>
            <person name="Kozlowski J.A."/>
            <person name="Stein L.Y."/>
            <person name="Lim C.K."/>
            <person name="Pommerening-Roser A."/>
            <person name="Martens-Habbena W."/>
            <person name="Stahl D.A."/>
            <person name="Klotz M.G."/>
        </authorList>
    </citation>
    <scope>NUCLEOTIDE SEQUENCE [LARGE SCALE GENOMIC DNA]</scope>
    <source>
        <strain evidence="6 7">APG3</strain>
    </source>
</reference>
<dbReference type="PANTHER" id="PTHR11474">
    <property type="entry name" value="TYROSINASE FAMILY MEMBER"/>
    <property type="match status" value="1"/>
</dbReference>
<keyword evidence="3" id="KW-0186">Copper</keyword>
<dbReference type="Pfam" id="PF00264">
    <property type="entry name" value="Tyrosinase"/>
    <property type="match status" value="1"/>
</dbReference>